<gene>
    <name evidence="1" type="ORF">KIW84_061138</name>
</gene>
<organism evidence="1 2">
    <name type="scientific">Pisum sativum</name>
    <name type="common">Garden pea</name>
    <name type="synonym">Lathyrus oleraceus</name>
    <dbReference type="NCBI Taxonomy" id="3888"/>
    <lineage>
        <taxon>Eukaryota</taxon>
        <taxon>Viridiplantae</taxon>
        <taxon>Streptophyta</taxon>
        <taxon>Embryophyta</taxon>
        <taxon>Tracheophyta</taxon>
        <taxon>Spermatophyta</taxon>
        <taxon>Magnoliopsida</taxon>
        <taxon>eudicotyledons</taxon>
        <taxon>Gunneridae</taxon>
        <taxon>Pentapetalae</taxon>
        <taxon>rosids</taxon>
        <taxon>fabids</taxon>
        <taxon>Fabales</taxon>
        <taxon>Fabaceae</taxon>
        <taxon>Papilionoideae</taxon>
        <taxon>50 kb inversion clade</taxon>
        <taxon>NPAAA clade</taxon>
        <taxon>Hologalegina</taxon>
        <taxon>IRL clade</taxon>
        <taxon>Fabeae</taxon>
        <taxon>Lathyrus</taxon>
    </lineage>
</organism>
<evidence type="ECO:0000313" key="2">
    <source>
        <dbReference type="Proteomes" id="UP001058974"/>
    </source>
</evidence>
<comment type="caution">
    <text evidence="1">The sequence shown here is derived from an EMBL/GenBank/DDBJ whole genome shotgun (WGS) entry which is preliminary data.</text>
</comment>
<protein>
    <submittedName>
        <fullName evidence="1">Uncharacterized protein</fullName>
    </submittedName>
</protein>
<evidence type="ECO:0000313" key="1">
    <source>
        <dbReference type="EMBL" id="KAI5394334.1"/>
    </source>
</evidence>
<dbReference type="EMBL" id="JAMSHJ010000006">
    <property type="protein sequence ID" value="KAI5394334.1"/>
    <property type="molecule type" value="Genomic_DNA"/>
</dbReference>
<keyword evidence="2" id="KW-1185">Reference proteome</keyword>
<dbReference type="Gramene" id="Psat06G0113800-T1">
    <property type="protein sequence ID" value="KAI5394334.1"/>
    <property type="gene ID" value="KIW84_061138"/>
</dbReference>
<dbReference type="Proteomes" id="UP001058974">
    <property type="component" value="Chromosome 6"/>
</dbReference>
<dbReference type="AlphaFoldDB" id="A0A9D4W1K8"/>
<accession>A0A9D4W1K8</accession>
<name>A0A9D4W1K8_PEA</name>
<proteinExistence type="predicted"/>
<sequence length="88" mass="9947">MFALGNAMTKFNGLNYADWSEKIQFQLGVMNLDMALIMDEKPAAITEDSTEDEKALLEDWERDSEWTNALEGQLALEAFLLRVAKAAF</sequence>
<reference evidence="1 2" key="1">
    <citation type="journal article" date="2022" name="Nat. Genet.">
        <title>Improved pea reference genome and pan-genome highlight genomic features and evolutionary characteristics.</title>
        <authorList>
            <person name="Yang T."/>
            <person name="Liu R."/>
            <person name="Luo Y."/>
            <person name="Hu S."/>
            <person name="Wang D."/>
            <person name="Wang C."/>
            <person name="Pandey M.K."/>
            <person name="Ge S."/>
            <person name="Xu Q."/>
            <person name="Li N."/>
            <person name="Li G."/>
            <person name="Huang Y."/>
            <person name="Saxena R.K."/>
            <person name="Ji Y."/>
            <person name="Li M."/>
            <person name="Yan X."/>
            <person name="He Y."/>
            <person name="Liu Y."/>
            <person name="Wang X."/>
            <person name="Xiang C."/>
            <person name="Varshney R.K."/>
            <person name="Ding H."/>
            <person name="Gao S."/>
            <person name="Zong X."/>
        </authorList>
    </citation>
    <scope>NUCLEOTIDE SEQUENCE [LARGE SCALE GENOMIC DNA]</scope>
    <source>
        <strain evidence="1 2">cv. Zhongwan 6</strain>
    </source>
</reference>